<keyword evidence="3" id="KW-1185">Reference proteome</keyword>
<dbReference type="EMBL" id="PKPP01026689">
    <property type="protein sequence ID" value="PWA29829.1"/>
    <property type="molecule type" value="Genomic_DNA"/>
</dbReference>
<keyword evidence="2" id="KW-0548">Nucleotidyltransferase</keyword>
<dbReference type="InterPro" id="IPR026960">
    <property type="entry name" value="RVT-Znf"/>
</dbReference>
<protein>
    <submittedName>
        <fullName evidence="2">RNA-directed DNA polymerase, eukaryota, Reverse transcriptase zinc-binding domain protein</fullName>
    </submittedName>
</protein>
<evidence type="ECO:0000313" key="3">
    <source>
        <dbReference type="Proteomes" id="UP000245207"/>
    </source>
</evidence>
<dbReference type="AlphaFoldDB" id="A0A2U1KA41"/>
<keyword evidence="2" id="KW-0695">RNA-directed DNA polymerase</keyword>
<evidence type="ECO:0000259" key="1">
    <source>
        <dbReference type="Pfam" id="PF13966"/>
    </source>
</evidence>
<dbReference type="GO" id="GO:0003964">
    <property type="term" value="F:RNA-directed DNA polymerase activity"/>
    <property type="evidence" value="ECO:0007669"/>
    <property type="project" value="UniProtKB-KW"/>
</dbReference>
<dbReference type="Proteomes" id="UP000245207">
    <property type="component" value="Unassembled WGS sequence"/>
</dbReference>
<accession>A0A2U1KA41</accession>
<evidence type="ECO:0000313" key="2">
    <source>
        <dbReference type="EMBL" id="PWA29829.1"/>
    </source>
</evidence>
<feature type="domain" description="Reverse transcriptase zinc-binding" evidence="1">
    <location>
        <begin position="57"/>
        <end position="133"/>
    </location>
</feature>
<name>A0A2U1KA41_ARTAN</name>
<gene>
    <name evidence="2" type="ORF">CTI12_AA626720</name>
</gene>
<comment type="caution">
    <text evidence="2">The sequence shown here is derived from an EMBL/GenBank/DDBJ whole genome shotgun (WGS) entry which is preliminary data.</text>
</comment>
<dbReference type="Pfam" id="PF13966">
    <property type="entry name" value="zf-RVT"/>
    <property type="match status" value="1"/>
</dbReference>
<reference evidence="2 3" key="1">
    <citation type="journal article" date="2018" name="Mol. Plant">
        <title>The genome of Artemisia annua provides insight into the evolution of Asteraceae family and artemisinin biosynthesis.</title>
        <authorList>
            <person name="Shen Q."/>
            <person name="Zhang L."/>
            <person name="Liao Z."/>
            <person name="Wang S."/>
            <person name="Yan T."/>
            <person name="Shi P."/>
            <person name="Liu M."/>
            <person name="Fu X."/>
            <person name="Pan Q."/>
            <person name="Wang Y."/>
            <person name="Lv Z."/>
            <person name="Lu X."/>
            <person name="Zhang F."/>
            <person name="Jiang W."/>
            <person name="Ma Y."/>
            <person name="Chen M."/>
            <person name="Hao X."/>
            <person name="Li L."/>
            <person name="Tang Y."/>
            <person name="Lv G."/>
            <person name="Zhou Y."/>
            <person name="Sun X."/>
            <person name="Brodelius P.E."/>
            <person name="Rose J.K.C."/>
            <person name="Tang K."/>
        </authorList>
    </citation>
    <scope>NUCLEOTIDE SEQUENCE [LARGE SCALE GENOMIC DNA]</scope>
    <source>
        <strain evidence="3">cv. Huhao1</strain>
        <tissue evidence="2">Leaf</tissue>
    </source>
</reference>
<keyword evidence="2" id="KW-0808">Transferase</keyword>
<proteinExistence type="predicted"/>
<sequence length="162" mass="18829">MGAWTRQPSGRANGDITKLVTHLNGLTLNKAQDDRWEWALTSSHKFLVTSLCRAIHLRVNLNDVFASPFTWNSWVPCKVNVCAWRVALDRLPTRFNSCQCGINLPTSVCLFCGLSDESRDHCFFLCHKVKVVWLKFWSWWKVLYRFSLIDILEGNFDFTKDK</sequence>
<organism evidence="2 3">
    <name type="scientific">Artemisia annua</name>
    <name type="common">Sweet wormwood</name>
    <dbReference type="NCBI Taxonomy" id="35608"/>
    <lineage>
        <taxon>Eukaryota</taxon>
        <taxon>Viridiplantae</taxon>
        <taxon>Streptophyta</taxon>
        <taxon>Embryophyta</taxon>
        <taxon>Tracheophyta</taxon>
        <taxon>Spermatophyta</taxon>
        <taxon>Magnoliopsida</taxon>
        <taxon>eudicotyledons</taxon>
        <taxon>Gunneridae</taxon>
        <taxon>Pentapetalae</taxon>
        <taxon>asterids</taxon>
        <taxon>campanulids</taxon>
        <taxon>Asterales</taxon>
        <taxon>Asteraceae</taxon>
        <taxon>Asteroideae</taxon>
        <taxon>Anthemideae</taxon>
        <taxon>Artemisiinae</taxon>
        <taxon>Artemisia</taxon>
    </lineage>
</organism>